<sequence>MHDSPIIAVTRRVPEAALEVLRTAGAVSLSEADRPLTPDELREQAAGATAIVSMLHDRIDGAVADAAGPSLRVVANVAVGYDNIDVAALAERGVTVTNTPGVLTEATADLTFALLLAVTRRIGEGERLLRAKRPWSFHLGFMLGAGLQGRTLGIVGLGQIGQAVARRAKAFGMEIVYSGRSKADDRVEAELGARRAGFDELLAISDVVSLHCPLTPETRHLIDADALRAMKPSAYLVNTTRGPVVHEAALAEALAHKQIAGAALDVFEHEPEVEPGLLDLDTVVLAPHLGSATVETRTEMAVLAAENVAAVLRGDPARTPVAPRS</sequence>
<dbReference type="Proteomes" id="UP001501116">
    <property type="component" value="Unassembled WGS sequence"/>
</dbReference>
<accession>A0ABN2QM59</accession>
<feature type="domain" description="D-isomer specific 2-hydroxyacid dehydrogenase NAD-binding" evidence="5">
    <location>
        <begin position="112"/>
        <end position="290"/>
    </location>
</feature>
<proteinExistence type="inferred from homology"/>
<evidence type="ECO:0000256" key="1">
    <source>
        <dbReference type="ARBA" id="ARBA00005854"/>
    </source>
</evidence>
<name>A0ABN2QM59_9PSEU</name>
<dbReference type="PANTHER" id="PTHR10996">
    <property type="entry name" value="2-HYDROXYACID DEHYDROGENASE-RELATED"/>
    <property type="match status" value="1"/>
</dbReference>
<gene>
    <name evidence="6" type="ORF">GCM10009754_25650</name>
</gene>
<organism evidence="6 7">
    <name type="scientific">Amycolatopsis minnesotensis</name>
    <dbReference type="NCBI Taxonomy" id="337894"/>
    <lineage>
        <taxon>Bacteria</taxon>
        <taxon>Bacillati</taxon>
        <taxon>Actinomycetota</taxon>
        <taxon>Actinomycetes</taxon>
        <taxon>Pseudonocardiales</taxon>
        <taxon>Pseudonocardiaceae</taxon>
        <taxon>Amycolatopsis</taxon>
    </lineage>
</organism>
<dbReference type="RefSeq" id="WP_344417173.1">
    <property type="nucleotide sequence ID" value="NZ_BAAANN010000009.1"/>
</dbReference>
<feature type="domain" description="D-isomer specific 2-hydroxyacid dehydrogenase catalytic" evidence="4">
    <location>
        <begin position="7"/>
        <end position="321"/>
    </location>
</feature>
<comment type="caution">
    <text evidence="6">The sequence shown here is derived from an EMBL/GenBank/DDBJ whole genome shotgun (WGS) entry which is preliminary data.</text>
</comment>
<comment type="similarity">
    <text evidence="1 3">Belongs to the D-isomer specific 2-hydroxyacid dehydrogenase family.</text>
</comment>
<dbReference type="CDD" id="cd05301">
    <property type="entry name" value="GDH"/>
    <property type="match status" value="1"/>
</dbReference>
<dbReference type="InterPro" id="IPR036291">
    <property type="entry name" value="NAD(P)-bd_dom_sf"/>
</dbReference>
<reference evidence="6 7" key="1">
    <citation type="journal article" date="2019" name="Int. J. Syst. Evol. Microbiol.">
        <title>The Global Catalogue of Microorganisms (GCM) 10K type strain sequencing project: providing services to taxonomists for standard genome sequencing and annotation.</title>
        <authorList>
            <consortium name="The Broad Institute Genomics Platform"/>
            <consortium name="The Broad Institute Genome Sequencing Center for Infectious Disease"/>
            <person name="Wu L."/>
            <person name="Ma J."/>
        </authorList>
    </citation>
    <scope>NUCLEOTIDE SEQUENCE [LARGE SCALE GENOMIC DNA]</scope>
    <source>
        <strain evidence="6 7">JCM 14545</strain>
    </source>
</reference>
<dbReference type="SUPFAM" id="SSF51735">
    <property type="entry name" value="NAD(P)-binding Rossmann-fold domains"/>
    <property type="match status" value="1"/>
</dbReference>
<protein>
    <submittedName>
        <fullName evidence="6">D-glycerate dehydrogenase</fullName>
    </submittedName>
</protein>
<dbReference type="InterPro" id="IPR050223">
    <property type="entry name" value="D-isomer_2-hydroxyacid_DH"/>
</dbReference>
<dbReference type="SUPFAM" id="SSF52283">
    <property type="entry name" value="Formate/glycerate dehydrogenase catalytic domain-like"/>
    <property type="match status" value="1"/>
</dbReference>
<dbReference type="InterPro" id="IPR006140">
    <property type="entry name" value="D-isomer_DH_NAD-bd"/>
</dbReference>
<dbReference type="Gene3D" id="3.40.50.720">
    <property type="entry name" value="NAD(P)-binding Rossmann-like Domain"/>
    <property type="match status" value="2"/>
</dbReference>
<evidence type="ECO:0000256" key="2">
    <source>
        <dbReference type="ARBA" id="ARBA00023002"/>
    </source>
</evidence>
<evidence type="ECO:0000313" key="7">
    <source>
        <dbReference type="Proteomes" id="UP001501116"/>
    </source>
</evidence>
<evidence type="ECO:0000313" key="6">
    <source>
        <dbReference type="EMBL" id="GAA1954972.1"/>
    </source>
</evidence>
<keyword evidence="7" id="KW-1185">Reference proteome</keyword>
<dbReference type="PANTHER" id="PTHR10996:SF283">
    <property type="entry name" value="GLYOXYLATE_HYDROXYPYRUVATE REDUCTASE B"/>
    <property type="match status" value="1"/>
</dbReference>
<dbReference type="InterPro" id="IPR006139">
    <property type="entry name" value="D-isomer_2_OHA_DH_cat_dom"/>
</dbReference>
<keyword evidence="2 3" id="KW-0560">Oxidoreductase</keyword>
<dbReference type="InterPro" id="IPR029753">
    <property type="entry name" value="D-isomer_DH_CS"/>
</dbReference>
<evidence type="ECO:0000259" key="4">
    <source>
        <dbReference type="Pfam" id="PF00389"/>
    </source>
</evidence>
<evidence type="ECO:0000259" key="5">
    <source>
        <dbReference type="Pfam" id="PF02826"/>
    </source>
</evidence>
<dbReference type="Pfam" id="PF00389">
    <property type="entry name" value="2-Hacid_dh"/>
    <property type="match status" value="1"/>
</dbReference>
<dbReference type="EMBL" id="BAAANN010000009">
    <property type="protein sequence ID" value="GAA1954972.1"/>
    <property type="molecule type" value="Genomic_DNA"/>
</dbReference>
<evidence type="ECO:0000256" key="3">
    <source>
        <dbReference type="RuleBase" id="RU003719"/>
    </source>
</evidence>
<dbReference type="PROSITE" id="PS00670">
    <property type="entry name" value="D_2_HYDROXYACID_DH_2"/>
    <property type="match status" value="1"/>
</dbReference>
<dbReference type="Pfam" id="PF02826">
    <property type="entry name" value="2-Hacid_dh_C"/>
    <property type="match status" value="1"/>
</dbReference>